<reference evidence="1 2" key="1">
    <citation type="submission" date="2019-07" db="EMBL/GenBank/DDBJ databases">
        <title>Venturia inaequalis Genome Resource.</title>
        <authorList>
            <person name="Lichtner F.J."/>
        </authorList>
    </citation>
    <scope>NUCLEOTIDE SEQUENCE [LARGE SCALE GENOMIC DNA]</scope>
    <source>
        <strain evidence="1 2">DMI_063113</strain>
    </source>
</reference>
<proteinExistence type="predicted"/>
<keyword evidence="2" id="KW-1185">Reference proteome</keyword>
<organism evidence="1 2">
    <name type="scientific">Venturia inaequalis</name>
    <name type="common">Apple scab fungus</name>
    <dbReference type="NCBI Taxonomy" id="5025"/>
    <lineage>
        <taxon>Eukaryota</taxon>
        <taxon>Fungi</taxon>
        <taxon>Dikarya</taxon>
        <taxon>Ascomycota</taxon>
        <taxon>Pezizomycotina</taxon>
        <taxon>Dothideomycetes</taxon>
        <taxon>Pleosporomycetidae</taxon>
        <taxon>Venturiales</taxon>
        <taxon>Venturiaceae</taxon>
        <taxon>Venturia</taxon>
    </lineage>
</organism>
<dbReference type="EMBL" id="WNWR01000668">
    <property type="protein sequence ID" value="KAE9971623.1"/>
    <property type="molecule type" value="Genomic_DNA"/>
</dbReference>
<evidence type="ECO:0000313" key="2">
    <source>
        <dbReference type="Proteomes" id="UP000490939"/>
    </source>
</evidence>
<dbReference type="Proteomes" id="UP000490939">
    <property type="component" value="Unassembled WGS sequence"/>
</dbReference>
<sequence length="182" mass="20507">MAPTGYLSLPLELRQKILNDALADAADQDFALNINVRLFKMAMMATLYSTQDATPSRPSAPHLHDCASTIISVHPTIIDDVSFVLEQHLKTLERDWAQPSGWGLKLPKYASNSNLTGDYFVTWVSAEYRDKLHRWNALLKFQFPMSSCVEVKNMRARPIKSSYAEGKTLREGSTHFSISMSL</sequence>
<accession>A0A8H3ULA5</accession>
<comment type="caution">
    <text evidence="1">The sequence shown here is derived from an EMBL/GenBank/DDBJ whole genome shotgun (WGS) entry which is preliminary data.</text>
</comment>
<dbReference type="AlphaFoldDB" id="A0A8H3ULA5"/>
<gene>
    <name evidence="1" type="ORF">EG327_009784</name>
</gene>
<name>A0A8H3ULA5_VENIN</name>
<evidence type="ECO:0000313" key="1">
    <source>
        <dbReference type="EMBL" id="KAE9971623.1"/>
    </source>
</evidence>
<protein>
    <submittedName>
        <fullName evidence="1">Uncharacterized protein</fullName>
    </submittedName>
</protein>